<evidence type="ECO:0000313" key="2">
    <source>
        <dbReference type="EMBL" id="SUJ10449.1"/>
    </source>
</evidence>
<accession>A0A380C083</accession>
<reference evidence="2 3" key="1">
    <citation type="submission" date="2018-06" db="EMBL/GenBank/DDBJ databases">
        <authorList>
            <consortium name="Pathogen Informatics"/>
            <person name="Doyle S."/>
        </authorList>
    </citation>
    <scope>NUCLEOTIDE SEQUENCE [LARGE SCALE GENOMIC DNA]</scope>
    <source>
        <strain evidence="2 3">NCTC10736</strain>
    </source>
</reference>
<dbReference type="RefSeq" id="WP_115407362.1">
    <property type="nucleotide sequence ID" value="NZ_UGYV01000004.1"/>
</dbReference>
<protein>
    <submittedName>
        <fullName evidence="2">Uncharacterized protein</fullName>
    </submittedName>
</protein>
<evidence type="ECO:0000313" key="3">
    <source>
        <dbReference type="Proteomes" id="UP000255061"/>
    </source>
</evidence>
<keyword evidence="1" id="KW-0472">Membrane</keyword>
<proteinExistence type="predicted"/>
<dbReference type="EMBL" id="UGYV01000004">
    <property type="protein sequence ID" value="SUJ10449.1"/>
    <property type="molecule type" value="Genomic_DNA"/>
</dbReference>
<keyword evidence="1" id="KW-0812">Transmembrane</keyword>
<gene>
    <name evidence="2" type="ORF">NCTC10736_04107</name>
</gene>
<evidence type="ECO:0000256" key="1">
    <source>
        <dbReference type="SAM" id="Phobius"/>
    </source>
</evidence>
<sequence>MKGFLQFVGSIILSILIGKIFGSLIIGIILFMGLISFIISLENKVVTEKSETNLQMNNISNSEYFKVNRNRSNPFQPYALETNITNCDDKIQLSAEISSVIHHKE</sequence>
<feature type="transmembrane region" description="Helical" evidence="1">
    <location>
        <begin position="12"/>
        <end position="39"/>
    </location>
</feature>
<keyword evidence="1" id="KW-1133">Transmembrane helix</keyword>
<dbReference type="Proteomes" id="UP000255061">
    <property type="component" value="Unassembled WGS sequence"/>
</dbReference>
<dbReference type="AlphaFoldDB" id="A0A380C083"/>
<organism evidence="2 3">
    <name type="scientific">Shewanella morhuae</name>
    <dbReference type="NCBI Taxonomy" id="365591"/>
    <lineage>
        <taxon>Bacteria</taxon>
        <taxon>Pseudomonadati</taxon>
        <taxon>Pseudomonadota</taxon>
        <taxon>Gammaproteobacteria</taxon>
        <taxon>Alteromonadales</taxon>
        <taxon>Shewanellaceae</taxon>
        <taxon>Shewanella</taxon>
    </lineage>
</organism>
<name>A0A380C083_9GAMM</name>